<name>A0ACC2ERL2_DIPCM</name>
<dbReference type="Proteomes" id="UP001162992">
    <property type="component" value="Chromosome 1"/>
</dbReference>
<accession>A0ACC2ERL2</accession>
<evidence type="ECO:0000313" key="1">
    <source>
        <dbReference type="EMBL" id="KAJ7569015.1"/>
    </source>
</evidence>
<comment type="caution">
    <text evidence="1">The sequence shown here is derived from an EMBL/GenBank/DDBJ whole genome shotgun (WGS) entry which is preliminary data.</text>
</comment>
<reference evidence="2" key="1">
    <citation type="journal article" date="2024" name="Proc. Natl. Acad. Sci. U.S.A.">
        <title>Extraordinary preservation of gene collinearity over three hundred million years revealed in homosporous lycophytes.</title>
        <authorList>
            <person name="Li C."/>
            <person name="Wickell D."/>
            <person name="Kuo L.Y."/>
            <person name="Chen X."/>
            <person name="Nie B."/>
            <person name="Liao X."/>
            <person name="Peng D."/>
            <person name="Ji J."/>
            <person name="Jenkins J."/>
            <person name="Williams M."/>
            <person name="Shu S."/>
            <person name="Plott C."/>
            <person name="Barry K."/>
            <person name="Rajasekar S."/>
            <person name="Grimwood J."/>
            <person name="Han X."/>
            <person name="Sun S."/>
            <person name="Hou Z."/>
            <person name="He W."/>
            <person name="Dai G."/>
            <person name="Sun C."/>
            <person name="Schmutz J."/>
            <person name="Leebens-Mack J.H."/>
            <person name="Li F.W."/>
            <person name="Wang L."/>
        </authorList>
    </citation>
    <scope>NUCLEOTIDE SEQUENCE [LARGE SCALE GENOMIC DNA]</scope>
    <source>
        <strain evidence="2">cv. PW_Plant_1</strain>
    </source>
</reference>
<sequence length="332" mass="35900">MVGGGSRKDNGLPAISSTNIFAALESRRRKSSKKRLEKSSSKGAEVNKGNGNQGEQAEEPAPFWAPSPVTVTSWADVEDDDDYYATTAPPPWASEKPAEILEAHKDGLSQGEESEGDEDAEDEGEDDLEEDAEVEAADTVSVEQLSLIPTAPSTPVVREPERQLSKRELKKKELAELDAVLAELGLSKKPEDGSNDPSPVEEKKLEVNTDENGEIELKGNSHLLTESKSSKRRKAKREKSFKEVKDGDVPTSVEVETETKDEENGVDTGEAASVPADPKEVLKKLASLKKKRSMKDSDAAAKAAAAEASARAAKLAAAKKKEKNHYNQQPVR</sequence>
<protein>
    <submittedName>
        <fullName evidence="1">Uncharacterized protein</fullName>
    </submittedName>
</protein>
<evidence type="ECO:0000313" key="2">
    <source>
        <dbReference type="Proteomes" id="UP001162992"/>
    </source>
</evidence>
<gene>
    <name evidence="1" type="ORF">O6H91_01G057400</name>
</gene>
<organism evidence="1 2">
    <name type="scientific">Diphasiastrum complanatum</name>
    <name type="common">Issler's clubmoss</name>
    <name type="synonym">Lycopodium complanatum</name>
    <dbReference type="NCBI Taxonomy" id="34168"/>
    <lineage>
        <taxon>Eukaryota</taxon>
        <taxon>Viridiplantae</taxon>
        <taxon>Streptophyta</taxon>
        <taxon>Embryophyta</taxon>
        <taxon>Tracheophyta</taxon>
        <taxon>Lycopodiopsida</taxon>
        <taxon>Lycopodiales</taxon>
        <taxon>Lycopodiaceae</taxon>
        <taxon>Lycopodioideae</taxon>
        <taxon>Diphasiastrum</taxon>
    </lineage>
</organism>
<dbReference type="EMBL" id="CM055092">
    <property type="protein sequence ID" value="KAJ7569015.1"/>
    <property type="molecule type" value="Genomic_DNA"/>
</dbReference>
<proteinExistence type="predicted"/>
<keyword evidence="2" id="KW-1185">Reference proteome</keyword>